<dbReference type="Proteomes" id="UP000196531">
    <property type="component" value="Unassembled WGS sequence"/>
</dbReference>
<dbReference type="EMBL" id="MAAO01000002">
    <property type="protein sequence ID" value="OUR99833.1"/>
    <property type="molecule type" value="Genomic_DNA"/>
</dbReference>
<reference evidence="3" key="1">
    <citation type="journal article" date="2017" name="Proc. Natl. Acad. Sci. U.S.A.">
        <title>Simulation of Deepwater Horizon oil plume reveals substrate specialization within a complex community of hydrocarbon-degraders.</title>
        <authorList>
            <person name="Hu P."/>
            <person name="Dubinsky E.A."/>
            <person name="Probst A.J."/>
            <person name="Wang J."/>
            <person name="Sieber C.M.K."/>
            <person name="Tom L.M."/>
            <person name="Gardinali P."/>
            <person name="Banfield J.F."/>
            <person name="Atlas R.M."/>
            <person name="Andersen G.L."/>
        </authorList>
    </citation>
    <scope>NUCLEOTIDE SEQUENCE [LARGE SCALE GENOMIC DNA]</scope>
</reference>
<evidence type="ECO:0000313" key="2">
    <source>
        <dbReference type="EMBL" id="OUR99833.1"/>
    </source>
</evidence>
<organism evidence="2 3">
    <name type="scientific">Halobacteriovorax marinus</name>
    <dbReference type="NCBI Taxonomy" id="97084"/>
    <lineage>
        <taxon>Bacteria</taxon>
        <taxon>Pseudomonadati</taxon>
        <taxon>Bdellovibrionota</taxon>
        <taxon>Bacteriovoracia</taxon>
        <taxon>Bacteriovoracales</taxon>
        <taxon>Halobacteriovoraceae</taxon>
        <taxon>Halobacteriovorax</taxon>
    </lineage>
</organism>
<proteinExistence type="predicted"/>
<protein>
    <recommendedName>
        <fullName evidence="4">Permuted papain-like amidase enzyme, YaeF/YiiX, C92 family</fullName>
    </recommendedName>
</protein>
<feature type="chain" id="PRO_5013323071" description="Permuted papain-like amidase enzyme, YaeF/YiiX, C92 family" evidence="1">
    <location>
        <begin position="20"/>
        <end position="487"/>
    </location>
</feature>
<gene>
    <name evidence="2" type="ORF">A9Q84_02050</name>
</gene>
<dbReference type="Pfam" id="PF05708">
    <property type="entry name" value="Peptidase_C92"/>
    <property type="match status" value="1"/>
</dbReference>
<dbReference type="AlphaFoldDB" id="A0A1Y5FCH1"/>
<evidence type="ECO:0000256" key="1">
    <source>
        <dbReference type="SAM" id="SignalP"/>
    </source>
</evidence>
<dbReference type="InterPro" id="IPR024453">
    <property type="entry name" value="Peptidase_C92"/>
</dbReference>
<evidence type="ECO:0000313" key="3">
    <source>
        <dbReference type="Proteomes" id="UP000196531"/>
    </source>
</evidence>
<accession>A0A1Y5FCH1</accession>
<sequence>MKRIIILSFSFLISLSALSTEFSKFEENLETIISSDVSLAKKHRAIYQHTLNLGAYGLEYIATRESGNGLFMELIKESFRSYILLSETYKRDLLNSSYSSIDGVTSLNSLFLIERTQSLYNTYTENKALRLILKDQSKVMNDQFDDFFKDVLGSKPRKSLLKFLVSVDEDQTRDREKSVIYSKFKNQEDLKEFANRKLHIFDYLTGALSNTGSSLSQLFGSMAGPIEWGDGGQLKDDLKAQAKIYSTLTPLDVIFEKKTFKLTDYTIPGIWGHNAVWLGTKEQLIELGIWEAKELDSFRERIEEGYSIFEMRRWGITFAKFDEWINMDLFASVRVKGILKRSKKDLLKIYRIMSEQAGKKYDFGFDADTSKKITCSEVIYLAYGDISWPIAPILGRETVSPNGMAESIYYQGSPVEFVSYVVGNKNKGAKFHTKKEFGDVMGFDLQRDGTYKQRYNVCKIKKKRNRRRGIKLVNKCLAKTRHLYLEN</sequence>
<keyword evidence="1" id="KW-0732">Signal</keyword>
<name>A0A1Y5FCH1_9BACT</name>
<dbReference type="InterPro" id="IPR038765">
    <property type="entry name" value="Papain-like_cys_pep_sf"/>
</dbReference>
<dbReference type="SUPFAM" id="SSF54001">
    <property type="entry name" value="Cysteine proteinases"/>
    <property type="match status" value="1"/>
</dbReference>
<dbReference type="Gene3D" id="3.90.1720.10">
    <property type="entry name" value="endopeptidase domain like (from Nostoc punctiforme)"/>
    <property type="match status" value="1"/>
</dbReference>
<feature type="signal peptide" evidence="1">
    <location>
        <begin position="1"/>
        <end position="19"/>
    </location>
</feature>
<evidence type="ECO:0008006" key="4">
    <source>
        <dbReference type="Google" id="ProtNLM"/>
    </source>
</evidence>
<comment type="caution">
    <text evidence="2">The sequence shown here is derived from an EMBL/GenBank/DDBJ whole genome shotgun (WGS) entry which is preliminary data.</text>
</comment>